<organism evidence="2 3">
    <name type="scientific">Brachybacterium epidermidis</name>
    <dbReference type="NCBI Taxonomy" id="2781983"/>
    <lineage>
        <taxon>Bacteria</taxon>
        <taxon>Bacillati</taxon>
        <taxon>Actinomycetota</taxon>
        <taxon>Actinomycetes</taxon>
        <taxon>Micrococcales</taxon>
        <taxon>Dermabacteraceae</taxon>
        <taxon>Brachybacterium</taxon>
    </lineage>
</organism>
<sequence length="116" mass="11917">MLVALASVLPALNKGLTRLSGGRPLALLVAVTTLLVMVMLAAIDLNRHRPEGLEKSDMFLSETFGQAPFTVIAVLVGVASGVLALAVLGLLVVTGEVRRPGVAARPVHRPCAVSGG</sequence>
<proteinExistence type="predicted"/>
<protein>
    <submittedName>
        <fullName evidence="2">Uncharacterized protein</fullName>
    </submittedName>
</protein>
<dbReference type="Proteomes" id="UP000644727">
    <property type="component" value="Unassembled WGS sequence"/>
</dbReference>
<reference evidence="2 3" key="1">
    <citation type="submission" date="2020-10" db="EMBL/GenBank/DDBJ databases">
        <title>Draft genome and description of Brachybacterium epidermidis sp nov.</title>
        <authorList>
            <person name="Boxberger M."/>
            <person name="La Scola B."/>
        </authorList>
    </citation>
    <scope>NUCLEOTIDE SEQUENCE [LARGE SCALE GENOMIC DNA]</scope>
    <source>
        <strain evidence="2 3">Marseille-Q2903</strain>
    </source>
</reference>
<keyword evidence="1" id="KW-0472">Membrane</keyword>
<evidence type="ECO:0000313" key="3">
    <source>
        <dbReference type="Proteomes" id="UP000644727"/>
    </source>
</evidence>
<dbReference type="RefSeq" id="WP_193865231.1">
    <property type="nucleotide sequence ID" value="NZ_JADEYR010000003.1"/>
</dbReference>
<accession>A0ABR9W0J6</accession>
<comment type="caution">
    <text evidence="2">The sequence shown here is derived from an EMBL/GenBank/DDBJ whole genome shotgun (WGS) entry which is preliminary data.</text>
</comment>
<feature type="transmembrane region" description="Helical" evidence="1">
    <location>
        <begin position="23"/>
        <end position="46"/>
    </location>
</feature>
<dbReference type="EMBL" id="JADEYR010000003">
    <property type="protein sequence ID" value="MBE9403480.1"/>
    <property type="molecule type" value="Genomic_DNA"/>
</dbReference>
<keyword evidence="3" id="KW-1185">Reference proteome</keyword>
<keyword evidence="1" id="KW-1133">Transmembrane helix</keyword>
<keyword evidence="1" id="KW-0812">Transmembrane</keyword>
<evidence type="ECO:0000313" key="2">
    <source>
        <dbReference type="EMBL" id="MBE9403480.1"/>
    </source>
</evidence>
<feature type="transmembrane region" description="Helical" evidence="1">
    <location>
        <begin position="67"/>
        <end position="93"/>
    </location>
</feature>
<gene>
    <name evidence="2" type="ORF">IOE58_04515</name>
</gene>
<evidence type="ECO:0000256" key="1">
    <source>
        <dbReference type="SAM" id="Phobius"/>
    </source>
</evidence>
<name>A0ABR9W0J6_9MICO</name>